<dbReference type="PANTHER" id="PTHR14679:SF1">
    <property type="entry name" value="GEM-ASSOCIATED PROTEIN 7"/>
    <property type="match status" value="1"/>
</dbReference>
<evidence type="ECO:0000313" key="3">
    <source>
        <dbReference type="EMBL" id="NIE50381.1"/>
    </source>
</evidence>
<dbReference type="EMBL" id="JABSTU010000004">
    <property type="protein sequence ID" value="KAH8033687.1"/>
    <property type="molecule type" value="Genomic_DNA"/>
</dbReference>
<organism evidence="3">
    <name type="scientific">Rhipicephalus microplus</name>
    <name type="common">Cattle tick</name>
    <name type="synonym">Boophilus microplus</name>
    <dbReference type="NCBI Taxonomy" id="6941"/>
    <lineage>
        <taxon>Eukaryota</taxon>
        <taxon>Metazoa</taxon>
        <taxon>Ecdysozoa</taxon>
        <taxon>Arthropoda</taxon>
        <taxon>Chelicerata</taxon>
        <taxon>Arachnida</taxon>
        <taxon>Acari</taxon>
        <taxon>Parasitiformes</taxon>
        <taxon>Ixodida</taxon>
        <taxon>Ixodoidea</taxon>
        <taxon>Ixodidae</taxon>
        <taxon>Rhipicephalinae</taxon>
        <taxon>Rhipicephalus</taxon>
        <taxon>Boophilus</taxon>
    </lineage>
</organism>
<dbReference type="Pfam" id="PF11095">
    <property type="entry name" value="Gemin7"/>
    <property type="match status" value="1"/>
</dbReference>
<feature type="region of interest" description="Disordered" evidence="1">
    <location>
        <begin position="36"/>
        <end position="67"/>
    </location>
</feature>
<sequence>MTTDATEAKAATLAACSNANELAAVEEAAVSVQTVLNSDSGGREQRASVCEMASGGDESGEKPKEAEDELVAQQQAARSYLRQQFLRCMAGLSGHAATFHMYEKTTVKGTYRCFDADIENFGVCDLDTVLGRYPAVTLRAGDVISFTVNLDVTGDSNGH</sequence>
<evidence type="ECO:0000313" key="4">
    <source>
        <dbReference type="Proteomes" id="UP000821866"/>
    </source>
</evidence>
<dbReference type="GO" id="GO:0034719">
    <property type="term" value="C:SMN-Sm protein complex"/>
    <property type="evidence" value="ECO:0007669"/>
    <property type="project" value="InterPro"/>
</dbReference>
<dbReference type="AlphaFoldDB" id="A0A6G5AHA6"/>
<evidence type="ECO:0000313" key="2">
    <source>
        <dbReference type="EMBL" id="KAH8033687.1"/>
    </source>
</evidence>
<name>A0A6G5AHA6_RHIMP</name>
<reference evidence="3" key="2">
    <citation type="submission" date="2020-03" db="EMBL/GenBank/DDBJ databases">
        <title>A transcriptome and proteome of the tick Rhipicephalus microplus shaped by the genetic composition of its hosts and developmental stage.</title>
        <authorList>
            <person name="Garcia G.R."/>
            <person name="Ribeiro J.M.C."/>
            <person name="Maruyama S.R."/>
            <person name="Gardinasse L.G."/>
            <person name="Nelson K."/>
            <person name="Ferreira B.R."/>
            <person name="Andrade T.G."/>
            <person name="Santos I.K.F.M."/>
        </authorList>
    </citation>
    <scope>NUCLEOTIDE SEQUENCE</scope>
    <source>
        <strain evidence="3">NSGR</strain>
        <tissue evidence="3">Salivary glands</tissue>
    </source>
</reference>
<protein>
    <submittedName>
        <fullName evidence="3">Putative gem-associated protein 7</fullName>
    </submittedName>
</protein>
<dbReference type="PANTHER" id="PTHR14679">
    <property type="entry name" value="GEM-ASSOCIATED PROTEIN 7"/>
    <property type="match status" value="1"/>
</dbReference>
<dbReference type="Gene3D" id="2.30.30.100">
    <property type="match status" value="1"/>
</dbReference>
<evidence type="ECO:0000256" key="1">
    <source>
        <dbReference type="SAM" id="MobiDB-lite"/>
    </source>
</evidence>
<keyword evidence="4" id="KW-1185">Reference proteome</keyword>
<dbReference type="EMBL" id="GIKN01008108">
    <property type="protein sequence ID" value="NIE50381.1"/>
    <property type="molecule type" value="Transcribed_RNA"/>
</dbReference>
<reference evidence="2" key="1">
    <citation type="journal article" date="2020" name="Cell">
        <title>Large-Scale Comparative Analyses of Tick Genomes Elucidate Their Genetic Diversity and Vector Capacities.</title>
        <authorList>
            <consortium name="Tick Genome and Microbiome Consortium (TIGMIC)"/>
            <person name="Jia N."/>
            <person name="Wang J."/>
            <person name="Shi W."/>
            <person name="Du L."/>
            <person name="Sun Y."/>
            <person name="Zhan W."/>
            <person name="Jiang J.F."/>
            <person name="Wang Q."/>
            <person name="Zhang B."/>
            <person name="Ji P."/>
            <person name="Bell-Sakyi L."/>
            <person name="Cui X.M."/>
            <person name="Yuan T.T."/>
            <person name="Jiang B.G."/>
            <person name="Yang W.F."/>
            <person name="Lam T.T."/>
            <person name="Chang Q.C."/>
            <person name="Ding S.J."/>
            <person name="Wang X.J."/>
            <person name="Zhu J.G."/>
            <person name="Ruan X.D."/>
            <person name="Zhao L."/>
            <person name="Wei J.T."/>
            <person name="Ye R.Z."/>
            <person name="Que T.C."/>
            <person name="Du C.H."/>
            <person name="Zhou Y.H."/>
            <person name="Cheng J.X."/>
            <person name="Dai P.F."/>
            <person name="Guo W.B."/>
            <person name="Han X.H."/>
            <person name="Huang E.J."/>
            <person name="Li L.F."/>
            <person name="Wei W."/>
            <person name="Gao Y.C."/>
            <person name="Liu J.Z."/>
            <person name="Shao H.Z."/>
            <person name="Wang X."/>
            <person name="Wang C.C."/>
            <person name="Yang T.C."/>
            <person name="Huo Q.B."/>
            <person name="Li W."/>
            <person name="Chen H.Y."/>
            <person name="Chen S.E."/>
            <person name="Zhou L.G."/>
            <person name="Ni X.B."/>
            <person name="Tian J.H."/>
            <person name="Sheng Y."/>
            <person name="Liu T."/>
            <person name="Pan Y.S."/>
            <person name="Xia L.Y."/>
            <person name="Li J."/>
            <person name="Zhao F."/>
            <person name="Cao W.C."/>
        </authorList>
    </citation>
    <scope>NUCLEOTIDE SEQUENCE</scope>
    <source>
        <strain evidence="2">Rmic-2018</strain>
    </source>
</reference>
<proteinExistence type="predicted"/>
<dbReference type="Proteomes" id="UP000821866">
    <property type="component" value="Chromosome 2"/>
</dbReference>
<reference evidence="2" key="3">
    <citation type="submission" date="2021-09" db="EMBL/GenBank/DDBJ databases">
        <authorList>
            <person name="Jia N."/>
            <person name="Wang J."/>
            <person name="Shi W."/>
            <person name="Du L."/>
            <person name="Sun Y."/>
            <person name="Zhan W."/>
            <person name="Jiang J."/>
            <person name="Wang Q."/>
            <person name="Zhang B."/>
            <person name="Ji P."/>
            <person name="Sakyi L.B."/>
            <person name="Cui X."/>
            <person name="Yuan T."/>
            <person name="Jiang B."/>
            <person name="Yang W."/>
            <person name="Lam T.T.-Y."/>
            <person name="Chang Q."/>
            <person name="Ding S."/>
            <person name="Wang X."/>
            <person name="Zhu J."/>
            <person name="Ruan X."/>
            <person name="Zhao L."/>
            <person name="Wei J."/>
            <person name="Que T."/>
            <person name="Du C."/>
            <person name="Cheng J."/>
            <person name="Dai P."/>
            <person name="Han X."/>
            <person name="Huang E."/>
            <person name="Gao Y."/>
            <person name="Liu J."/>
            <person name="Shao H."/>
            <person name="Ye R."/>
            <person name="Li L."/>
            <person name="Wei W."/>
            <person name="Wang X."/>
            <person name="Wang C."/>
            <person name="Huo Q."/>
            <person name="Li W."/>
            <person name="Guo W."/>
            <person name="Chen H."/>
            <person name="Chen S."/>
            <person name="Zhou L."/>
            <person name="Zhou L."/>
            <person name="Ni X."/>
            <person name="Tian J."/>
            <person name="Zhou Y."/>
            <person name="Sheng Y."/>
            <person name="Liu T."/>
            <person name="Pan Y."/>
            <person name="Xia L."/>
            <person name="Li J."/>
            <person name="Zhao F."/>
            <person name="Cao W."/>
        </authorList>
    </citation>
    <scope>NUCLEOTIDE SEQUENCE</scope>
    <source>
        <strain evidence="2">Rmic-2018</strain>
        <tissue evidence="2">Larvae</tissue>
    </source>
</reference>
<accession>A0A6G5AHA6</accession>
<gene>
    <name evidence="2" type="ORF">HPB51_015309</name>
</gene>
<dbReference type="InterPro" id="IPR020338">
    <property type="entry name" value="SMN_gemin7"/>
</dbReference>
<dbReference type="GO" id="GO:0000387">
    <property type="term" value="P:spliceosomal snRNP assembly"/>
    <property type="evidence" value="ECO:0007669"/>
    <property type="project" value="TreeGrafter"/>
</dbReference>